<dbReference type="EMBL" id="MFTJ01000002">
    <property type="protein sequence ID" value="OGI66732.1"/>
    <property type="molecule type" value="Genomic_DNA"/>
</dbReference>
<protein>
    <recommendedName>
        <fullName evidence="1">Transcriptional repressor PaaX-like central Cas2-like domain-containing protein</fullName>
    </recommendedName>
</protein>
<name>A0A1F6VAR8_9BACT</name>
<dbReference type="AlphaFoldDB" id="A0A1F6VAR8"/>
<reference evidence="2 3" key="1">
    <citation type="journal article" date="2016" name="Nat. Commun.">
        <title>Thousands of microbial genomes shed light on interconnected biogeochemical processes in an aquifer system.</title>
        <authorList>
            <person name="Anantharaman K."/>
            <person name="Brown C.T."/>
            <person name="Hug L.A."/>
            <person name="Sharon I."/>
            <person name="Castelle C.J."/>
            <person name="Probst A.J."/>
            <person name="Thomas B.C."/>
            <person name="Singh A."/>
            <person name="Wilkins M.J."/>
            <person name="Karaoz U."/>
            <person name="Brodie E.L."/>
            <person name="Williams K.H."/>
            <person name="Hubbard S.S."/>
            <person name="Banfield J.F."/>
        </authorList>
    </citation>
    <scope>NUCLEOTIDE SEQUENCE [LARGE SCALE GENOMIC DNA]</scope>
</reference>
<dbReference type="InterPro" id="IPR048846">
    <property type="entry name" value="PaaX-like_central"/>
</dbReference>
<evidence type="ECO:0000313" key="2">
    <source>
        <dbReference type="EMBL" id="OGI66732.1"/>
    </source>
</evidence>
<feature type="domain" description="Transcriptional repressor PaaX-like central Cas2-like" evidence="1">
    <location>
        <begin position="121"/>
        <end position="186"/>
    </location>
</feature>
<dbReference type="Proteomes" id="UP000178700">
    <property type="component" value="Unassembled WGS sequence"/>
</dbReference>
<organism evidence="2 3">
    <name type="scientific">Candidatus Nomurabacteria bacterium RIFCSPHIGHO2_01_FULL_39_10</name>
    <dbReference type="NCBI Taxonomy" id="1801733"/>
    <lineage>
        <taxon>Bacteria</taxon>
        <taxon>Candidatus Nomuraibacteriota</taxon>
    </lineage>
</organism>
<accession>A0A1F6VAR8</accession>
<dbReference type="Pfam" id="PF20803">
    <property type="entry name" value="PaaX_M"/>
    <property type="match status" value="1"/>
</dbReference>
<evidence type="ECO:0000313" key="3">
    <source>
        <dbReference type="Proteomes" id="UP000178700"/>
    </source>
</evidence>
<proteinExistence type="predicted"/>
<gene>
    <name evidence="2" type="ORF">A2642_02480</name>
</gene>
<comment type="caution">
    <text evidence="2">The sequence shown here is derived from an EMBL/GenBank/DDBJ whole genome shotgun (WGS) entry which is preliminary data.</text>
</comment>
<sequence>MKGKILFKALEFLYDGAMTQVDFFGAVLAAGYGAGSSQIEYEYQKRKRISEAKKSRAEMLKDRKRRLAVFISKMKHDGLIEESENNRFTISSKGINKFSKLRNNLPARYYSKKTGQGSPIIISFDVPEKFRRKRDWLREVIRNLGFKMVHQSVWVGKGKVPVDFIKDLENLKILEFVEIFEISKAGSLNKIA</sequence>
<evidence type="ECO:0000259" key="1">
    <source>
        <dbReference type="Pfam" id="PF20803"/>
    </source>
</evidence>